<proteinExistence type="predicted"/>
<dbReference type="CDD" id="cd04194">
    <property type="entry name" value="GT8_A4GalT_like"/>
    <property type="match status" value="1"/>
</dbReference>
<dbReference type="PANTHER" id="PTHR13778:SF47">
    <property type="entry name" value="LIPOPOLYSACCHARIDE 1,3-GALACTOSYLTRANSFERASE"/>
    <property type="match status" value="1"/>
</dbReference>
<protein>
    <submittedName>
        <fullName evidence="4">Glycosyltransferase family 8 protein</fullName>
    </submittedName>
</protein>
<dbReference type="Pfam" id="PF01501">
    <property type="entry name" value="Glyco_transf_8"/>
    <property type="match status" value="1"/>
</dbReference>
<keyword evidence="3" id="KW-0479">Metal-binding</keyword>
<dbReference type="InterPro" id="IPR002495">
    <property type="entry name" value="Glyco_trans_8"/>
</dbReference>
<accession>A0ABR8FT23</accession>
<dbReference type="PANTHER" id="PTHR13778">
    <property type="entry name" value="GLYCOSYLTRANSFERASE 8 DOMAIN-CONTAINING PROTEIN"/>
    <property type="match status" value="1"/>
</dbReference>
<reference evidence="4 5" key="1">
    <citation type="journal article" date="2020" name="ISME J.">
        <title>Comparative genomics reveals insights into cyanobacterial evolution and habitat adaptation.</title>
        <authorList>
            <person name="Chen M.Y."/>
            <person name="Teng W.K."/>
            <person name="Zhao L."/>
            <person name="Hu C.X."/>
            <person name="Zhou Y.K."/>
            <person name="Han B.P."/>
            <person name="Song L.R."/>
            <person name="Shu W.S."/>
        </authorList>
    </citation>
    <scope>NUCLEOTIDE SEQUENCE [LARGE SCALE GENOMIC DNA]</scope>
    <source>
        <strain evidence="4 5">FACHB-130</strain>
    </source>
</reference>
<evidence type="ECO:0000313" key="4">
    <source>
        <dbReference type="EMBL" id="MBD2593981.1"/>
    </source>
</evidence>
<dbReference type="InterPro" id="IPR029044">
    <property type="entry name" value="Nucleotide-diphossugar_trans"/>
</dbReference>
<comment type="caution">
    <text evidence="4">The sequence shown here is derived from an EMBL/GenBank/DDBJ whole genome shotgun (WGS) entry which is preliminary data.</text>
</comment>
<dbReference type="SUPFAM" id="SSF53448">
    <property type="entry name" value="Nucleotide-diphospho-sugar transferases"/>
    <property type="match status" value="1"/>
</dbReference>
<evidence type="ECO:0000313" key="5">
    <source>
        <dbReference type="Proteomes" id="UP000603457"/>
    </source>
</evidence>
<keyword evidence="1" id="KW-0328">Glycosyltransferase</keyword>
<dbReference type="Proteomes" id="UP000603457">
    <property type="component" value="Unassembled WGS sequence"/>
</dbReference>
<sequence>MIKENSITTDESLISVVCTIDSEYAQHCCVMLTSLFANNPDQHFNIYVITDELSSFKIEKLKQFLSNSGHNFSLLPINKNHLKDAPVSHHVSIAAYFRLLVAEVLPEILTKVLYIDSDIVFRHSIAELWKLDIKELSHAAAIAIGMDDYPEKIDLPKDSLYFNSGLMLINLDYWRKYKIFERGCELIQKNPEKLQWWDQDVLNILLCHTWLPLNLQWNSQVFMDGQEVQISSEYKDRYERFNYRTAKLDPTTVHFIGGGSAKPWHYACKHPFKYEYEKYLQHTPWKGTVPIGQPSLISQIRYRLGVGSKLRHLFQFLTNKPI</sequence>
<keyword evidence="2" id="KW-0808">Transferase</keyword>
<dbReference type="RefSeq" id="WP_190966903.1">
    <property type="nucleotide sequence ID" value="NZ_JACJTB010000005.1"/>
</dbReference>
<dbReference type="Gene3D" id="3.90.550.10">
    <property type="entry name" value="Spore Coat Polysaccharide Biosynthesis Protein SpsA, Chain A"/>
    <property type="match status" value="1"/>
</dbReference>
<evidence type="ECO:0000256" key="3">
    <source>
        <dbReference type="ARBA" id="ARBA00022723"/>
    </source>
</evidence>
<keyword evidence="5" id="KW-1185">Reference proteome</keyword>
<gene>
    <name evidence="4" type="ORF">H6G74_06515</name>
</gene>
<name>A0ABR8FT23_9NOSO</name>
<dbReference type="EMBL" id="JACJTB010000005">
    <property type="protein sequence ID" value="MBD2593981.1"/>
    <property type="molecule type" value="Genomic_DNA"/>
</dbReference>
<evidence type="ECO:0000256" key="1">
    <source>
        <dbReference type="ARBA" id="ARBA00022676"/>
    </source>
</evidence>
<evidence type="ECO:0000256" key="2">
    <source>
        <dbReference type="ARBA" id="ARBA00022679"/>
    </source>
</evidence>
<organism evidence="4 5">
    <name type="scientific">Nostoc spongiaeforme FACHB-130</name>
    <dbReference type="NCBI Taxonomy" id="1357510"/>
    <lineage>
        <taxon>Bacteria</taxon>
        <taxon>Bacillati</taxon>
        <taxon>Cyanobacteriota</taxon>
        <taxon>Cyanophyceae</taxon>
        <taxon>Nostocales</taxon>
        <taxon>Nostocaceae</taxon>
        <taxon>Nostoc</taxon>
    </lineage>
</organism>
<dbReference type="InterPro" id="IPR050748">
    <property type="entry name" value="Glycosyltrans_8_dom-fam"/>
</dbReference>